<evidence type="ECO:0000256" key="15">
    <source>
        <dbReference type="ARBA" id="ARBA00024688"/>
    </source>
</evidence>
<evidence type="ECO:0000256" key="11">
    <source>
        <dbReference type="ARBA" id="ARBA00022989"/>
    </source>
</evidence>
<dbReference type="SUPFAM" id="SSF81464">
    <property type="entry name" value="Cytochrome c oxidase subunit II-like, transmembrane region"/>
    <property type="match status" value="1"/>
</dbReference>
<evidence type="ECO:0000256" key="12">
    <source>
        <dbReference type="ARBA" id="ARBA00023004"/>
    </source>
</evidence>
<dbReference type="InterPro" id="IPR002429">
    <property type="entry name" value="CcO_II-like_C"/>
</dbReference>
<keyword evidence="4 17" id="KW-0813">Transport</keyword>
<dbReference type="InterPro" id="IPR045187">
    <property type="entry name" value="CcO_II"/>
</dbReference>
<evidence type="ECO:0000256" key="2">
    <source>
        <dbReference type="ARBA" id="ARBA00004141"/>
    </source>
</evidence>
<dbReference type="PANTHER" id="PTHR22888:SF9">
    <property type="entry name" value="CYTOCHROME C OXIDASE SUBUNIT 2"/>
    <property type="match status" value="1"/>
</dbReference>
<keyword evidence="10 17" id="KW-0249">Electron transport</keyword>
<gene>
    <name evidence="22" type="primary">coxB</name>
    <name evidence="22" type="ORF">GP480_02500</name>
</gene>
<dbReference type="EC" id="7.1.1.9" evidence="18"/>
<evidence type="ECO:0000256" key="18">
    <source>
        <dbReference type="RuleBase" id="RU004024"/>
    </source>
</evidence>
<comment type="cofactor">
    <cofactor evidence="1">
        <name>heme</name>
        <dbReference type="ChEBI" id="CHEBI:30413"/>
    </cofactor>
</comment>
<evidence type="ECO:0000256" key="1">
    <source>
        <dbReference type="ARBA" id="ARBA00001971"/>
    </source>
</evidence>
<dbReference type="Gene3D" id="1.10.287.90">
    <property type="match status" value="1"/>
</dbReference>
<sequence>MQKLVLILIFLFPVFAFGEQLGQPHEWQLGFQRSASPVMDYINDFHNLMLIIMVCIAAAVNALLLYTVIRFNKKRNPSPSKTSHNTLLEIVWTVIPVLIVLGISVPSLKVLKYEEHIPDAEMTVKVIGHQWYWTYNYPDHNEITFDSNLKHDLDEGEPRLLAVDNNLVLPIDTTVRIQITSDDVIHSWAVPSLGIKKDAVPGRLNETWVRINKEGTYYGQCSELCGILHGFMPIAVTAVSKEAFEEWVTQAKDSF</sequence>
<dbReference type="PANTHER" id="PTHR22888">
    <property type="entry name" value="CYTOCHROME C OXIDASE, SUBUNIT II"/>
    <property type="match status" value="1"/>
</dbReference>
<protein>
    <recommendedName>
        <fullName evidence="18">Cytochrome c oxidase subunit 2</fullName>
        <ecNumber evidence="18">7.1.1.9</ecNumber>
    </recommendedName>
</protein>
<dbReference type="GO" id="GO:0005886">
    <property type="term" value="C:plasma membrane"/>
    <property type="evidence" value="ECO:0007669"/>
    <property type="project" value="UniProtKB-SubCell"/>
</dbReference>
<reference evidence="22 23" key="2">
    <citation type="journal article" date="2020" name="MBio">
        <title>Isolation and Molecular Analysis of a Novel Neorickettsia Species That Causes Potomac Horse Fever.</title>
        <authorList>
            <person name="Teymournejad O."/>
            <person name="Lin M."/>
            <person name="Bekebrede H."/>
            <person name="Kamr A."/>
            <person name="Toribio R.E."/>
            <person name="Arroyo L.G."/>
            <person name="Baird J.D."/>
            <person name="Rikihisa Y."/>
        </authorList>
    </citation>
    <scope>NUCLEOTIDE SEQUENCE [LARGE SCALE GENOMIC DNA]</scope>
    <source>
        <strain evidence="22 23">Fin17</strain>
    </source>
</reference>
<keyword evidence="7 17" id="KW-0812">Transmembrane</keyword>
<evidence type="ECO:0000259" key="20">
    <source>
        <dbReference type="PROSITE" id="PS50857"/>
    </source>
</evidence>
<dbReference type="PROSITE" id="PS50999">
    <property type="entry name" value="COX2_TM"/>
    <property type="match status" value="1"/>
</dbReference>
<evidence type="ECO:0000256" key="6">
    <source>
        <dbReference type="ARBA" id="ARBA00022660"/>
    </source>
</evidence>
<evidence type="ECO:0000256" key="17">
    <source>
        <dbReference type="RuleBase" id="RU000456"/>
    </source>
</evidence>
<keyword evidence="23" id="KW-1185">Reference proteome</keyword>
<feature type="transmembrane region" description="Helical" evidence="19">
    <location>
        <begin position="90"/>
        <end position="108"/>
    </location>
</feature>
<evidence type="ECO:0000313" key="22">
    <source>
        <dbReference type="EMBL" id="QHD65305.1"/>
    </source>
</evidence>
<reference evidence="22 23" key="1">
    <citation type="journal article" date="2020" name="MBio">
        <title>Erratum for Teymournejad et al., 'Isolation and Molecular Analysis of a Novel Neorickettsia Species That Causes Potomac Horse Fever'.</title>
        <authorList>
            <person name="Teymournejad O."/>
            <person name="Lin M."/>
            <person name="Bekebrede H."/>
            <person name="Kamr A."/>
            <person name="Toribio R.E."/>
            <person name="Arroyo L.G."/>
            <person name="Baird J.D."/>
            <person name="Rikihisa Y."/>
        </authorList>
    </citation>
    <scope>NUCLEOTIDE SEQUENCE [LARGE SCALE GENOMIC DNA]</scope>
    <source>
        <strain evidence="22 23">Fin17</strain>
    </source>
</reference>
<evidence type="ECO:0000256" key="3">
    <source>
        <dbReference type="ARBA" id="ARBA00007866"/>
    </source>
</evidence>
<feature type="domain" description="Cytochrome oxidase subunit II transmembrane region profile" evidence="21">
    <location>
        <begin position="23"/>
        <end position="118"/>
    </location>
</feature>
<dbReference type="EMBL" id="CP047224">
    <property type="protein sequence ID" value="QHD65305.1"/>
    <property type="molecule type" value="Genomic_DNA"/>
</dbReference>
<dbReference type="RefSeq" id="WP_160095579.1">
    <property type="nucleotide sequence ID" value="NZ_CP047224.1"/>
</dbReference>
<dbReference type="FunFam" id="2.60.40.420:FF:000001">
    <property type="entry name" value="Cytochrome c oxidase subunit 2"/>
    <property type="match status" value="1"/>
</dbReference>
<dbReference type="GO" id="GO:0005507">
    <property type="term" value="F:copper ion binding"/>
    <property type="evidence" value="ECO:0007669"/>
    <property type="project" value="InterPro"/>
</dbReference>
<dbReference type="Pfam" id="PF02790">
    <property type="entry name" value="COX2_TM"/>
    <property type="match status" value="1"/>
</dbReference>
<evidence type="ECO:0000256" key="9">
    <source>
        <dbReference type="ARBA" id="ARBA00022967"/>
    </source>
</evidence>
<dbReference type="CDD" id="cd13912">
    <property type="entry name" value="CcO_II_C"/>
    <property type="match status" value="1"/>
</dbReference>
<dbReference type="GO" id="GO:0004129">
    <property type="term" value="F:cytochrome-c oxidase activity"/>
    <property type="evidence" value="ECO:0007669"/>
    <property type="project" value="UniProtKB-EC"/>
</dbReference>
<keyword evidence="9" id="KW-1278">Translocase</keyword>
<evidence type="ECO:0000256" key="13">
    <source>
        <dbReference type="ARBA" id="ARBA00023008"/>
    </source>
</evidence>
<dbReference type="KEGG" id="nef:GP480_02500"/>
<dbReference type="GO" id="GO:0016491">
    <property type="term" value="F:oxidoreductase activity"/>
    <property type="evidence" value="ECO:0007669"/>
    <property type="project" value="InterPro"/>
</dbReference>
<accession>A0A6P1GAC5</accession>
<evidence type="ECO:0000256" key="10">
    <source>
        <dbReference type="ARBA" id="ARBA00022982"/>
    </source>
</evidence>
<comment type="function">
    <text evidence="15 18">Subunits I and II form the functional core of the enzyme complex. Electrons originating in cytochrome c are transferred via heme a and Cu(A) to the binuclear center formed by heme a3 and Cu(B).</text>
</comment>
<keyword evidence="8 18" id="KW-0479">Metal-binding</keyword>
<dbReference type="Gene3D" id="2.60.40.420">
    <property type="entry name" value="Cupredoxins - blue copper proteins"/>
    <property type="match status" value="1"/>
</dbReference>
<comment type="cofactor">
    <cofactor evidence="18">
        <name>Cu cation</name>
        <dbReference type="ChEBI" id="CHEBI:23378"/>
    </cofactor>
    <text evidence="18">Binds a copper A center.</text>
</comment>
<comment type="catalytic activity">
    <reaction evidence="16 18">
        <text>4 Fe(II)-[cytochrome c] + O2 + 8 H(+)(in) = 4 Fe(III)-[cytochrome c] + 2 H2O + 4 H(+)(out)</text>
        <dbReference type="Rhea" id="RHEA:11436"/>
        <dbReference type="Rhea" id="RHEA-COMP:10350"/>
        <dbReference type="Rhea" id="RHEA-COMP:14399"/>
        <dbReference type="ChEBI" id="CHEBI:15377"/>
        <dbReference type="ChEBI" id="CHEBI:15378"/>
        <dbReference type="ChEBI" id="CHEBI:15379"/>
        <dbReference type="ChEBI" id="CHEBI:29033"/>
        <dbReference type="ChEBI" id="CHEBI:29034"/>
        <dbReference type="EC" id="7.1.1.9"/>
    </reaction>
</comment>
<dbReference type="InterPro" id="IPR008972">
    <property type="entry name" value="Cupredoxin"/>
</dbReference>
<evidence type="ECO:0000256" key="19">
    <source>
        <dbReference type="SAM" id="Phobius"/>
    </source>
</evidence>
<keyword evidence="13 18" id="KW-0186">Copper</keyword>
<evidence type="ECO:0000256" key="8">
    <source>
        <dbReference type="ARBA" id="ARBA00022723"/>
    </source>
</evidence>
<dbReference type="Proteomes" id="UP000464912">
    <property type="component" value="Chromosome"/>
</dbReference>
<dbReference type="AlphaFoldDB" id="A0A6P1GAC5"/>
<dbReference type="InterPro" id="IPR001505">
    <property type="entry name" value="Copper_CuA"/>
</dbReference>
<dbReference type="PROSITE" id="PS00078">
    <property type="entry name" value="COX2"/>
    <property type="match status" value="1"/>
</dbReference>
<keyword evidence="14 19" id="KW-0472">Membrane</keyword>
<dbReference type="InterPro" id="IPR034210">
    <property type="entry name" value="CcO_II_C"/>
</dbReference>
<keyword evidence="12" id="KW-0408">Iron</keyword>
<evidence type="ECO:0000259" key="21">
    <source>
        <dbReference type="PROSITE" id="PS50999"/>
    </source>
</evidence>
<comment type="subcellular location">
    <subcellularLocation>
        <location evidence="17">Cell membrane</location>
        <topology evidence="17">Multi-pass membrane protein</topology>
    </subcellularLocation>
    <subcellularLocation>
        <location evidence="2">Membrane</location>
        <topology evidence="2">Multi-pass membrane protein</topology>
    </subcellularLocation>
</comment>
<dbReference type="Pfam" id="PF00116">
    <property type="entry name" value="COX2"/>
    <property type="match status" value="1"/>
</dbReference>
<comment type="similarity">
    <text evidence="3 17">Belongs to the cytochrome c oxidase subunit 2 family.</text>
</comment>
<keyword evidence="6 17" id="KW-0679">Respiratory chain</keyword>
<evidence type="ECO:0000256" key="16">
    <source>
        <dbReference type="ARBA" id="ARBA00047816"/>
    </source>
</evidence>
<evidence type="ECO:0000313" key="23">
    <source>
        <dbReference type="Proteomes" id="UP000464912"/>
    </source>
</evidence>
<dbReference type="InterPro" id="IPR014222">
    <property type="entry name" value="Cyt_c_oxidase_su2"/>
</dbReference>
<evidence type="ECO:0000256" key="4">
    <source>
        <dbReference type="ARBA" id="ARBA00022448"/>
    </source>
</evidence>
<name>A0A6P1GAC5_9RICK</name>
<dbReference type="GO" id="GO:0042773">
    <property type="term" value="P:ATP synthesis coupled electron transport"/>
    <property type="evidence" value="ECO:0007669"/>
    <property type="project" value="TreeGrafter"/>
</dbReference>
<feature type="transmembrane region" description="Helical" evidence="19">
    <location>
        <begin position="48"/>
        <end position="69"/>
    </location>
</feature>
<keyword evidence="11 19" id="KW-1133">Transmembrane helix</keyword>
<evidence type="ECO:0000256" key="5">
    <source>
        <dbReference type="ARBA" id="ARBA00022617"/>
    </source>
</evidence>
<evidence type="ECO:0000256" key="7">
    <source>
        <dbReference type="ARBA" id="ARBA00022692"/>
    </source>
</evidence>
<dbReference type="SUPFAM" id="SSF49503">
    <property type="entry name" value="Cupredoxins"/>
    <property type="match status" value="1"/>
</dbReference>
<feature type="domain" description="Cytochrome oxidase subunit II copper A binding" evidence="20">
    <location>
        <begin position="119"/>
        <end position="250"/>
    </location>
</feature>
<dbReference type="InterPro" id="IPR011759">
    <property type="entry name" value="Cyt_c_oxidase_su2_TM_dom"/>
</dbReference>
<evidence type="ECO:0000256" key="14">
    <source>
        <dbReference type="ARBA" id="ARBA00023136"/>
    </source>
</evidence>
<keyword evidence="5" id="KW-0349">Heme</keyword>
<dbReference type="PROSITE" id="PS50857">
    <property type="entry name" value="COX2_CUA"/>
    <property type="match status" value="1"/>
</dbReference>
<dbReference type="NCBIfam" id="TIGR02866">
    <property type="entry name" value="CoxB"/>
    <property type="match status" value="1"/>
</dbReference>
<dbReference type="PRINTS" id="PR01166">
    <property type="entry name" value="CYCOXIDASEII"/>
</dbReference>
<dbReference type="InterPro" id="IPR036257">
    <property type="entry name" value="Cyt_c_oxidase_su2_TM_sf"/>
</dbReference>
<organism evidence="22 23">
    <name type="scientific">Neorickettsia findlayensis</name>
    <dbReference type="NCBI Taxonomy" id="2686014"/>
    <lineage>
        <taxon>Bacteria</taxon>
        <taxon>Pseudomonadati</taxon>
        <taxon>Pseudomonadota</taxon>
        <taxon>Alphaproteobacteria</taxon>
        <taxon>Rickettsiales</taxon>
        <taxon>Anaplasmataceae</taxon>
        <taxon>Neorickettsia</taxon>
    </lineage>
</organism>
<proteinExistence type="inferred from homology"/>